<proteinExistence type="predicted"/>
<dbReference type="RefSeq" id="XP_045271452.1">
    <property type="nucleotide sequence ID" value="XM_045415518.1"/>
</dbReference>
<protein>
    <submittedName>
        <fullName evidence="2">Uncharacterized protein</fullName>
    </submittedName>
</protein>
<dbReference type="GeneID" id="69022847"/>
<evidence type="ECO:0000256" key="1">
    <source>
        <dbReference type="SAM" id="MobiDB-lite"/>
    </source>
</evidence>
<evidence type="ECO:0000313" key="2">
    <source>
        <dbReference type="EMBL" id="EEQ83206.2"/>
    </source>
</evidence>
<feature type="region of interest" description="Disordered" evidence="1">
    <location>
        <begin position="1"/>
        <end position="30"/>
    </location>
</feature>
<keyword evidence="3" id="KW-1185">Reference proteome</keyword>
<sequence length="156" mass="17573">MVSFGKCDKSRHRIGNETIKKSGPGPRHGHTVSLIESHTSDLNVSSLYLRGITLENTADQLNSIIFSLTSERDLVKLSLEIRVKNAPQNQLVIMRMIDKRVSDSDLSMVRKNVRPSDNNAAASELAYEYQVFTMKSFADAIIIINKNRENQILDLQ</sequence>
<evidence type="ECO:0000313" key="3">
    <source>
        <dbReference type="Proteomes" id="UP000002039"/>
    </source>
</evidence>
<name>A0ABP2EKG0_AJEDR</name>
<organism evidence="2 3">
    <name type="scientific">Ajellomyces dermatitidis (strain ER-3 / ATCC MYA-2586)</name>
    <name type="common">Blastomyces dermatitidis</name>
    <dbReference type="NCBI Taxonomy" id="559297"/>
    <lineage>
        <taxon>Eukaryota</taxon>
        <taxon>Fungi</taxon>
        <taxon>Dikarya</taxon>
        <taxon>Ascomycota</taxon>
        <taxon>Pezizomycotina</taxon>
        <taxon>Eurotiomycetes</taxon>
        <taxon>Eurotiomycetidae</taxon>
        <taxon>Onygenales</taxon>
        <taxon>Ajellomycetaceae</taxon>
        <taxon>Blastomyces</taxon>
    </lineage>
</organism>
<accession>A0ABP2EKG0</accession>
<dbReference type="EMBL" id="EQ999973">
    <property type="protein sequence ID" value="EEQ83206.2"/>
    <property type="molecule type" value="Genomic_DNA"/>
</dbReference>
<gene>
    <name evidence="2" type="ORF">BDCG_00011</name>
</gene>
<reference evidence="3" key="1">
    <citation type="journal article" date="2015" name="PLoS Genet.">
        <title>The dynamic genome and transcriptome of the human fungal pathogen Blastomyces and close relative Emmonsia.</title>
        <authorList>
            <person name="Munoz J.F."/>
            <person name="Gauthier G.M."/>
            <person name="Desjardins C.A."/>
            <person name="Gallo J.E."/>
            <person name="Holder J."/>
            <person name="Sullivan T.D."/>
            <person name="Marty A.J."/>
            <person name="Carmen J.C."/>
            <person name="Chen Z."/>
            <person name="Ding L."/>
            <person name="Gujja S."/>
            <person name="Magrini V."/>
            <person name="Misas E."/>
            <person name="Mitreva M."/>
            <person name="Priest M."/>
            <person name="Saif S."/>
            <person name="Whiston E.A."/>
            <person name="Young S."/>
            <person name="Zeng Q."/>
            <person name="Goldman W.E."/>
            <person name="Mardis E.R."/>
            <person name="Taylor J.W."/>
            <person name="McEwen J.G."/>
            <person name="Clay O.K."/>
            <person name="Klein B.S."/>
            <person name="Cuomo C.A."/>
        </authorList>
    </citation>
    <scope>NUCLEOTIDE SEQUENCE [LARGE SCALE GENOMIC DNA]</scope>
    <source>
        <strain evidence="3">ER-3 / ATCC MYA-2586</strain>
    </source>
</reference>
<dbReference type="Proteomes" id="UP000002039">
    <property type="component" value="Unassembled WGS sequence"/>
</dbReference>